<evidence type="ECO:0000259" key="1">
    <source>
        <dbReference type="Pfam" id="PF02627"/>
    </source>
</evidence>
<gene>
    <name evidence="2" type="ORF">ABIF29_007072</name>
</gene>
<dbReference type="Pfam" id="PF02627">
    <property type="entry name" value="CMD"/>
    <property type="match status" value="1"/>
</dbReference>
<dbReference type="GeneID" id="92951809"/>
<proteinExistence type="predicted"/>
<dbReference type="EMBL" id="JBGBZA010000002">
    <property type="protein sequence ID" value="MEY9320273.1"/>
    <property type="molecule type" value="Genomic_DNA"/>
</dbReference>
<name>A0ABV4F9Z8_BRAEL</name>
<dbReference type="Gene3D" id="1.20.1290.10">
    <property type="entry name" value="AhpD-like"/>
    <property type="match status" value="1"/>
</dbReference>
<organism evidence="2 3">
    <name type="scientific">Bradyrhizobium elkanii</name>
    <dbReference type="NCBI Taxonomy" id="29448"/>
    <lineage>
        <taxon>Bacteria</taxon>
        <taxon>Pseudomonadati</taxon>
        <taxon>Pseudomonadota</taxon>
        <taxon>Alphaproteobacteria</taxon>
        <taxon>Hyphomicrobiales</taxon>
        <taxon>Nitrobacteraceae</taxon>
        <taxon>Bradyrhizobium</taxon>
    </lineage>
</organism>
<dbReference type="InterPro" id="IPR003779">
    <property type="entry name" value="CMD-like"/>
</dbReference>
<comment type="caution">
    <text evidence="2">The sequence shown here is derived from an EMBL/GenBank/DDBJ whole genome shotgun (WGS) entry which is preliminary data.</text>
</comment>
<feature type="domain" description="Carboxymuconolactone decarboxylase-like" evidence="1">
    <location>
        <begin position="13"/>
        <end position="64"/>
    </location>
</feature>
<dbReference type="NCBIfam" id="TIGR00778">
    <property type="entry name" value="ahpD_dom"/>
    <property type="match status" value="1"/>
</dbReference>
<protein>
    <submittedName>
        <fullName evidence="2">AhpD family alkylhydroperoxidase</fullName>
    </submittedName>
</protein>
<keyword evidence="3" id="KW-1185">Reference proteome</keyword>
<dbReference type="InterPro" id="IPR029032">
    <property type="entry name" value="AhpD-like"/>
</dbReference>
<dbReference type="Proteomes" id="UP001565471">
    <property type="component" value="Unassembled WGS sequence"/>
</dbReference>
<evidence type="ECO:0000313" key="2">
    <source>
        <dbReference type="EMBL" id="MEY9320273.1"/>
    </source>
</evidence>
<dbReference type="InterPro" id="IPR004675">
    <property type="entry name" value="AhpD_core"/>
</dbReference>
<dbReference type="SUPFAM" id="SSF69118">
    <property type="entry name" value="AhpD-like"/>
    <property type="match status" value="1"/>
</dbReference>
<sequence>MTPRINLAAPNEGIEATRAADKWAQTKLEPKLIGLVKTRASQINGCTFCLHTHSGEAFKHGETPFPSAAFEGEIKGRITGKVRSGVEYLHLRADGRTDLDGS</sequence>
<evidence type="ECO:0000313" key="3">
    <source>
        <dbReference type="Proteomes" id="UP001565471"/>
    </source>
</evidence>
<dbReference type="RefSeq" id="WP_075969230.1">
    <property type="nucleotide sequence ID" value="NZ_BJNL01000031.1"/>
</dbReference>
<reference evidence="2 3" key="1">
    <citation type="submission" date="2024-07" db="EMBL/GenBank/DDBJ databases">
        <title>Genomic Encyclopedia of Type Strains, Phase V (KMG-V): Genome sequencing to study the core and pangenomes of soil and plant-associated prokaryotes.</title>
        <authorList>
            <person name="Whitman W."/>
        </authorList>
    </citation>
    <scope>NUCLEOTIDE SEQUENCE [LARGE SCALE GENOMIC DNA]</scope>
    <source>
        <strain evidence="2 3">USDA 415</strain>
    </source>
</reference>
<accession>A0ABV4F9Z8</accession>